<dbReference type="PROSITE" id="PS00409">
    <property type="entry name" value="PROKAR_NTER_METHYL"/>
    <property type="match status" value="1"/>
</dbReference>
<keyword evidence="1" id="KW-0812">Transmembrane</keyword>
<evidence type="ECO:0000256" key="1">
    <source>
        <dbReference type="SAM" id="Phobius"/>
    </source>
</evidence>
<evidence type="ECO:0000313" key="2">
    <source>
        <dbReference type="EMBL" id="OIQ08714.1"/>
    </source>
</evidence>
<evidence type="ECO:0008006" key="4">
    <source>
        <dbReference type="Google" id="ProtNLM"/>
    </source>
</evidence>
<protein>
    <recommendedName>
        <fullName evidence="4">Prepilin-type N-terminal cleavage/methylation domain-containing protein</fullName>
    </recommendedName>
</protein>
<dbReference type="InterPro" id="IPR012902">
    <property type="entry name" value="N_methyl_site"/>
</dbReference>
<proteinExistence type="predicted"/>
<accession>A0A1J5JGQ1</accession>
<reference evidence="2 3" key="1">
    <citation type="submission" date="2016-08" db="EMBL/GenBank/DDBJ databases">
        <title>Genome-based comparison of Moorella thermoacetic strains.</title>
        <authorList>
            <person name="Poehlein A."/>
            <person name="Bengelsdorf F.R."/>
            <person name="Esser C."/>
            <person name="Duerre P."/>
            <person name="Daniel R."/>
        </authorList>
    </citation>
    <scope>NUCLEOTIDE SEQUENCE [LARGE SCALE GENOMIC DNA]</scope>
    <source>
        <strain evidence="2 3">DSM 11768</strain>
    </source>
</reference>
<keyword evidence="1" id="KW-1133">Transmembrane helix</keyword>
<evidence type="ECO:0000313" key="3">
    <source>
        <dbReference type="Proteomes" id="UP000182743"/>
    </source>
</evidence>
<dbReference type="EMBL" id="MIHH01000008">
    <property type="protein sequence ID" value="OIQ08714.1"/>
    <property type="molecule type" value="Genomic_DNA"/>
</dbReference>
<gene>
    <name evidence="2" type="ORF">MOOR_16330</name>
</gene>
<feature type="transmembrane region" description="Helical" evidence="1">
    <location>
        <begin position="21"/>
        <end position="42"/>
    </location>
</feature>
<comment type="caution">
    <text evidence="2">The sequence shown here is derived from an EMBL/GenBank/DDBJ whole genome shotgun (WGS) entry which is preliminary data.</text>
</comment>
<keyword evidence="1" id="KW-0472">Membrane</keyword>
<organism evidence="2 3">
    <name type="scientific">Neomoorella thermoacetica</name>
    <name type="common">Clostridium thermoaceticum</name>
    <dbReference type="NCBI Taxonomy" id="1525"/>
    <lineage>
        <taxon>Bacteria</taxon>
        <taxon>Bacillati</taxon>
        <taxon>Bacillota</taxon>
        <taxon>Clostridia</taxon>
        <taxon>Neomoorellales</taxon>
        <taxon>Neomoorellaceae</taxon>
        <taxon>Neomoorella</taxon>
    </lineage>
</organism>
<dbReference type="Proteomes" id="UP000182743">
    <property type="component" value="Unassembled WGS sequence"/>
</dbReference>
<dbReference type="AlphaFoldDB" id="A0A1J5JGQ1"/>
<name>A0A1J5JGQ1_NEOTH</name>
<dbReference type="RefSeq" id="WP_071520969.1">
    <property type="nucleotide sequence ID" value="NZ_MIHH01000008.1"/>
</dbReference>
<sequence>MWRRLKGRLKSLRRDQRGFTLLEALILGLIVGGMALAITGALKGQLAATHNSAVNTIQDLTGGGF</sequence>